<organism evidence="2 3">
    <name type="scientific">Chondrus crispus</name>
    <name type="common">Carrageen Irish moss</name>
    <name type="synonym">Polymorpha crispa</name>
    <dbReference type="NCBI Taxonomy" id="2769"/>
    <lineage>
        <taxon>Eukaryota</taxon>
        <taxon>Rhodophyta</taxon>
        <taxon>Florideophyceae</taxon>
        <taxon>Rhodymeniophycidae</taxon>
        <taxon>Gigartinales</taxon>
        <taxon>Gigartinaceae</taxon>
        <taxon>Chondrus</taxon>
    </lineage>
</organism>
<keyword evidence="1" id="KW-1133">Transmembrane helix</keyword>
<dbReference type="AlphaFoldDB" id="R7QEG8"/>
<protein>
    <submittedName>
        <fullName evidence="2">Uncharacterized protein</fullName>
    </submittedName>
</protein>
<proteinExistence type="predicted"/>
<accession>R7QEG8</accession>
<dbReference type="Gramene" id="CDF36163">
    <property type="protein sequence ID" value="CDF36163"/>
    <property type="gene ID" value="CHC_T00004519001"/>
</dbReference>
<dbReference type="RefSeq" id="XP_005715982.1">
    <property type="nucleotide sequence ID" value="XM_005715925.1"/>
</dbReference>
<name>R7QEG8_CHOCR</name>
<keyword evidence="1" id="KW-0812">Transmembrane</keyword>
<dbReference type="KEGG" id="ccp:CHC_T00004519001"/>
<keyword evidence="1" id="KW-0472">Membrane</keyword>
<dbReference type="GeneID" id="17323716"/>
<dbReference type="Proteomes" id="UP000012073">
    <property type="component" value="Unassembled WGS sequence"/>
</dbReference>
<dbReference type="EMBL" id="HG001764">
    <property type="protein sequence ID" value="CDF36163.1"/>
    <property type="molecule type" value="Genomic_DNA"/>
</dbReference>
<reference evidence="3" key="1">
    <citation type="journal article" date="2013" name="Proc. Natl. Acad. Sci. U.S.A.">
        <title>Genome structure and metabolic features in the red seaweed Chondrus crispus shed light on evolution of the Archaeplastida.</title>
        <authorList>
            <person name="Collen J."/>
            <person name="Porcel B."/>
            <person name="Carre W."/>
            <person name="Ball S.G."/>
            <person name="Chaparro C."/>
            <person name="Tonon T."/>
            <person name="Barbeyron T."/>
            <person name="Michel G."/>
            <person name="Noel B."/>
            <person name="Valentin K."/>
            <person name="Elias M."/>
            <person name="Artiguenave F."/>
            <person name="Arun A."/>
            <person name="Aury J.M."/>
            <person name="Barbosa-Neto J.F."/>
            <person name="Bothwell J.H."/>
            <person name="Bouget F.Y."/>
            <person name="Brillet L."/>
            <person name="Cabello-Hurtado F."/>
            <person name="Capella-Gutierrez S."/>
            <person name="Charrier B."/>
            <person name="Cladiere L."/>
            <person name="Cock J.M."/>
            <person name="Coelho S.M."/>
            <person name="Colleoni C."/>
            <person name="Czjzek M."/>
            <person name="Da Silva C."/>
            <person name="Delage L."/>
            <person name="Denoeud F."/>
            <person name="Deschamps P."/>
            <person name="Dittami S.M."/>
            <person name="Gabaldon T."/>
            <person name="Gachon C.M."/>
            <person name="Groisillier A."/>
            <person name="Herve C."/>
            <person name="Jabbari K."/>
            <person name="Katinka M."/>
            <person name="Kloareg B."/>
            <person name="Kowalczyk N."/>
            <person name="Labadie K."/>
            <person name="Leblanc C."/>
            <person name="Lopez P.J."/>
            <person name="McLachlan D.H."/>
            <person name="Meslet-Cladiere L."/>
            <person name="Moustafa A."/>
            <person name="Nehr Z."/>
            <person name="Nyvall Collen P."/>
            <person name="Panaud O."/>
            <person name="Partensky F."/>
            <person name="Poulain J."/>
            <person name="Rensing S.A."/>
            <person name="Rousvoal S."/>
            <person name="Samson G."/>
            <person name="Symeonidi A."/>
            <person name="Weissenbach J."/>
            <person name="Zambounis A."/>
            <person name="Wincker P."/>
            <person name="Boyen C."/>
        </authorList>
    </citation>
    <scope>NUCLEOTIDE SEQUENCE [LARGE SCALE GENOMIC DNA]</scope>
    <source>
        <strain evidence="3">cv. Stackhouse</strain>
    </source>
</reference>
<gene>
    <name evidence="2" type="ORF">CHC_T00004519001</name>
</gene>
<keyword evidence="3" id="KW-1185">Reference proteome</keyword>
<sequence length="92" mass="10285">MGIQLLSGSCIKRCWKGQYYCNASPPCSIAFEVGVGARCYGIIAQAECKPFLLFITLLFILDPTLSLAFRVIPPHISNQDNLTSVYFRFLSF</sequence>
<feature type="transmembrane region" description="Helical" evidence="1">
    <location>
        <begin position="51"/>
        <end position="72"/>
    </location>
</feature>
<evidence type="ECO:0000256" key="1">
    <source>
        <dbReference type="SAM" id="Phobius"/>
    </source>
</evidence>
<evidence type="ECO:0000313" key="2">
    <source>
        <dbReference type="EMBL" id="CDF36163.1"/>
    </source>
</evidence>
<evidence type="ECO:0000313" key="3">
    <source>
        <dbReference type="Proteomes" id="UP000012073"/>
    </source>
</evidence>